<evidence type="ECO:0000313" key="1">
    <source>
        <dbReference type="EMBL" id="KAF9970859.1"/>
    </source>
</evidence>
<proteinExistence type="predicted"/>
<organism evidence="1 2">
    <name type="scientific">Modicella reniformis</name>
    <dbReference type="NCBI Taxonomy" id="1440133"/>
    <lineage>
        <taxon>Eukaryota</taxon>
        <taxon>Fungi</taxon>
        <taxon>Fungi incertae sedis</taxon>
        <taxon>Mucoromycota</taxon>
        <taxon>Mortierellomycotina</taxon>
        <taxon>Mortierellomycetes</taxon>
        <taxon>Mortierellales</taxon>
        <taxon>Mortierellaceae</taxon>
        <taxon>Modicella</taxon>
    </lineage>
</organism>
<accession>A0A9P6M7R2</accession>
<dbReference type="EMBL" id="JAAAHW010004904">
    <property type="protein sequence ID" value="KAF9970859.1"/>
    <property type="molecule type" value="Genomic_DNA"/>
</dbReference>
<name>A0A9P6M7R2_9FUNG</name>
<dbReference type="Proteomes" id="UP000749646">
    <property type="component" value="Unassembled WGS sequence"/>
</dbReference>
<gene>
    <name evidence="1" type="ORF">BGZ65_010818</name>
</gene>
<evidence type="ECO:0000313" key="2">
    <source>
        <dbReference type="Proteomes" id="UP000749646"/>
    </source>
</evidence>
<sequence length="68" mass="7798">MGPISRTVHRDQLHLSKTDCHPRTKELTNVALSDPKEWLLEEENELYIATYLISSLLCLDVWDSCTAP</sequence>
<dbReference type="AlphaFoldDB" id="A0A9P6M7R2"/>
<keyword evidence="2" id="KW-1185">Reference proteome</keyword>
<feature type="non-terminal residue" evidence="1">
    <location>
        <position position="68"/>
    </location>
</feature>
<protein>
    <submittedName>
        <fullName evidence="1">Uncharacterized protein</fullName>
    </submittedName>
</protein>
<reference evidence="1" key="1">
    <citation type="journal article" date="2020" name="Fungal Divers.">
        <title>Resolving the Mortierellaceae phylogeny through synthesis of multi-gene phylogenetics and phylogenomics.</title>
        <authorList>
            <person name="Vandepol N."/>
            <person name="Liber J."/>
            <person name="Desiro A."/>
            <person name="Na H."/>
            <person name="Kennedy M."/>
            <person name="Barry K."/>
            <person name="Grigoriev I.V."/>
            <person name="Miller A.N."/>
            <person name="O'Donnell K."/>
            <person name="Stajich J.E."/>
            <person name="Bonito G."/>
        </authorList>
    </citation>
    <scope>NUCLEOTIDE SEQUENCE</scope>
    <source>
        <strain evidence="1">MES-2147</strain>
    </source>
</reference>
<comment type="caution">
    <text evidence="1">The sequence shown here is derived from an EMBL/GenBank/DDBJ whole genome shotgun (WGS) entry which is preliminary data.</text>
</comment>